<dbReference type="PROSITE" id="PS50887">
    <property type="entry name" value="GGDEF"/>
    <property type="match status" value="1"/>
</dbReference>
<evidence type="ECO:0000313" key="4">
    <source>
        <dbReference type="Proteomes" id="UP000294194"/>
    </source>
</evidence>
<dbReference type="Gene3D" id="3.30.450.40">
    <property type="match status" value="1"/>
</dbReference>
<dbReference type="NCBIfam" id="TIGR00254">
    <property type="entry name" value="GGDEF"/>
    <property type="match status" value="1"/>
</dbReference>
<dbReference type="SMART" id="SM00267">
    <property type="entry name" value="GGDEF"/>
    <property type="match status" value="1"/>
</dbReference>
<feature type="domain" description="PAS" evidence="1">
    <location>
        <begin position="1"/>
        <end position="45"/>
    </location>
</feature>
<dbReference type="InterPro" id="IPR003018">
    <property type="entry name" value="GAF"/>
</dbReference>
<dbReference type="Gene3D" id="3.30.70.270">
    <property type="match status" value="1"/>
</dbReference>
<dbReference type="InterPro" id="IPR029787">
    <property type="entry name" value="Nucleotide_cyclase"/>
</dbReference>
<dbReference type="PANTHER" id="PTHR44757:SF2">
    <property type="entry name" value="BIOFILM ARCHITECTURE MAINTENANCE PROTEIN MBAA"/>
    <property type="match status" value="1"/>
</dbReference>
<dbReference type="InterPro" id="IPR029016">
    <property type="entry name" value="GAF-like_dom_sf"/>
</dbReference>
<feature type="domain" description="GGDEF" evidence="2">
    <location>
        <begin position="321"/>
        <end position="454"/>
    </location>
</feature>
<dbReference type="FunFam" id="3.30.70.270:FF:000001">
    <property type="entry name" value="Diguanylate cyclase domain protein"/>
    <property type="match status" value="1"/>
</dbReference>
<evidence type="ECO:0000259" key="2">
    <source>
        <dbReference type="PROSITE" id="PS50887"/>
    </source>
</evidence>
<dbReference type="AlphaFoldDB" id="A0A4Q9GYM7"/>
<dbReference type="EMBL" id="SISG01000001">
    <property type="protein sequence ID" value="TBN57420.1"/>
    <property type="molecule type" value="Genomic_DNA"/>
</dbReference>
<proteinExistence type="predicted"/>
<keyword evidence="4" id="KW-1185">Reference proteome</keyword>
<sequence length="456" mass="49163">MSESFERLYRFAPCGLLASTTDGVILEVNETLLELTGFTREQLIGVNFASLLEQGSRMFYETRHLPVLQLNGEVREVVLTLRRTDGSPLNVLVASTYSASGIETAMFDATERAAYERTLLDARRLSDSTSMRLRVLQSATAAFGQSETDTDVCEALAASAHEALDASYTVVSILDDAGDFRLGGGEHPVVMQESAHSESPAARAVRLREPVTIATAEDADAFPGLRDGLRAQRIEAMTVIPLLEGDRVIGVLACSFKRRRVFDTAYFELQAALAGQAVEVLVRLRLQRQLEALAHYDQLTGLRNRELVRDGLSAALRAATSPLAVFFIDLDGFKDVNDVLGHRVGDSVLLQVGERLRATVRSDDVVGRIGGDEFVVVCPGVGEDDALALAAVLCRSIRAPFDGVTSDLPVTASIGIAVHHPGMPSTIDDMLSRADDAMYAAKNAGKDQSALAPAQN</sequence>
<organism evidence="3 4">
    <name type="scientific">Glaciihabitans arcticus</name>
    <dbReference type="NCBI Taxonomy" id="2668039"/>
    <lineage>
        <taxon>Bacteria</taxon>
        <taxon>Bacillati</taxon>
        <taxon>Actinomycetota</taxon>
        <taxon>Actinomycetes</taxon>
        <taxon>Micrococcales</taxon>
        <taxon>Microbacteriaceae</taxon>
        <taxon>Glaciihabitans</taxon>
    </lineage>
</organism>
<dbReference type="Pfam" id="PF13426">
    <property type="entry name" value="PAS_9"/>
    <property type="match status" value="1"/>
</dbReference>
<dbReference type="InterPro" id="IPR035965">
    <property type="entry name" value="PAS-like_dom_sf"/>
</dbReference>
<dbReference type="SUPFAM" id="SSF55073">
    <property type="entry name" value="Nucleotide cyclase"/>
    <property type="match status" value="1"/>
</dbReference>
<dbReference type="Gene3D" id="3.30.450.20">
    <property type="entry name" value="PAS domain"/>
    <property type="match status" value="1"/>
</dbReference>
<dbReference type="CDD" id="cd01949">
    <property type="entry name" value="GGDEF"/>
    <property type="match status" value="1"/>
</dbReference>
<name>A0A4Q9GYM7_9MICO</name>
<dbReference type="InterPro" id="IPR000014">
    <property type="entry name" value="PAS"/>
</dbReference>
<dbReference type="PANTHER" id="PTHR44757">
    <property type="entry name" value="DIGUANYLATE CYCLASE DGCP"/>
    <property type="match status" value="1"/>
</dbReference>
<dbReference type="CDD" id="cd00130">
    <property type="entry name" value="PAS"/>
    <property type="match status" value="1"/>
</dbReference>
<dbReference type="PROSITE" id="PS50112">
    <property type="entry name" value="PAS"/>
    <property type="match status" value="1"/>
</dbReference>
<dbReference type="SUPFAM" id="SSF55785">
    <property type="entry name" value="PYP-like sensor domain (PAS domain)"/>
    <property type="match status" value="1"/>
</dbReference>
<dbReference type="InterPro" id="IPR043128">
    <property type="entry name" value="Rev_trsase/Diguanyl_cyclase"/>
</dbReference>
<comment type="caution">
    <text evidence="3">The sequence shown here is derived from an EMBL/GenBank/DDBJ whole genome shotgun (WGS) entry which is preliminary data.</text>
</comment>
<accession>A0A4Q9GYM7</accession>
<gene>
    <name evidence="3" type="ORF">EYE40_08435</name>
</gene>
<dbReference type="SMART" id="SM00091">
    <property type="entry name" value="PAS"/>
    <property type="match status" value="1"/>
</dbReference>
<protein>
    <submittedName>
        <fullName evidence="3">Diguanylate cyclase</fullName>
    </submittedName>
</protein>
<dbReference type="SMART" id="SM00065">
    <property type="entry name" value="GAF"/>
    <property type="match status" value="1"/>
</dbReference>
<evidence type="ECO:0000259" key="1">
    <source>
        <dbReference type="PROSITE" id="PS50112"/>
    </source>
</evidence>
<dbReference type="Pfam" id="PF13185">
    <property type="entry name" value="GAF_2"/>
    <property type="match status" value="1"/>
</dbReference>
<evidence type="ECO:0000313" key="3">
    <source>
        <dbReference type="EMBL" id="TBN57420.1"/>
    </source>
</evidence>
<dbReference type="NCBIfam" id="TIGR00229">
    <property type="entry name" value="sensory_box"/>
    <property type="match status" value="1"/>
</dbReference>
<reference evidence="4" key="1">
    <citation type="submission" date="2019-02" db="EMBL/GenBank/DDBJ databases">
        <title>Glaciihabitans arcticus sp. nov., a psychrotolerant bacterium isolated from polar soil.</title>
        <authorList>
            <person name="Dahal R.H."/>
        </authorList>
    </citation>
    <scope>NUCLEOTIDE SEQUENCE [LARGE SCALE GENOMIC DNA]</scope>
    <source>
        <strain evidence="4">RP-3-7</strain>
    </source>
</reference>
<dbReference type="Pfam" id="PF00990">
    <property type="entry name" value="GGDEF"/>
    <property type="match status" value="1"/>
</dbReference>
<dbReference type="SUPFAM" id="SSF55781">
    <property type="entry name" value="GAF domain-like"/>
    <property type="match status" value="1"/>
</dbReference>
<dbReference type="Proteomes" id="UP000294194">
    <property type="component" value="Unassembled WGS sequence"/>
</dbReference>
<dbReference type="InterPro" id="IPR052155">
    <property type="entry name" value="Biofilm_reg_signaling"/>
</dbReference>
<dbReference type="RefSeq" id="WP_130981531.1">
    <property type="nucleotide sequence ID" value="NZ_SISG01000001.1"/>
</dbReference>
<dbReference type="InterPro" id="IPR000160">
    <property type="entry name" value="GGDEF_dom"/>
</dbReference>